<feature type="transmembrane region" description="Helical" evidence="8">
    <location>
        <begin position="202"/>
        <end position="223"/>
    </location>
</feature>
<dbReference type="InterPro" id="IPR005829">
    <property type="entry name" value="Sugar_transporter_CS"/>
</dbReference>
<evidence type="ECO:0000259" key="9">
    <source>
        <dbReference type="PROSITE" id="PS50850"/>
    </source>
</evidence>
<evidence type="ECO:0000256" key="6">
    <source>
        <dbReference type="ARBA" id="ARBA00023136"/>
    </source>
</evidence>
<evidence type="ECO:0000256" key="7">
    <source>
        <dbReference type="RuleBase" id="RU003346"/>
    </source>
</evidence>
<evidence type="ECO:0000313" key="11">
    <source>
        <dbReference type="Proteomes" id="UP000242877"/>
    </source>
</evidence>
<dbReference type="FunFam" id="1.20.1250.20:FF:000078">
    <property type="entry name" value="MFS maltose transporter, putative"/>
    <property type="match status" value="1"/>
</dbReference>
<evidence type="ECO:0000256" key="8">
    <source>
        <dbReference type="SAM" id="Phobius"/>
    </source>
</evidence>
<organism evidence="10 11">
    <name type="scientific">Ascosphaera apis ARSEF 7405</name>
    <dbReference type="NCBI Taxonomy" id="392613"/>
    <lineage>
        <taxon>Eukaryota</taxon>
        <taxon>Fungi</taxon>
        <taxon>Dikarya</taxon>
        <taxon>Ascomycota</taxon>
        <taxon>Pezizomycotina</taxon>
        <taxon>Eurotiomycetes</taxon>
        <taxon>Eurotiomycetidae</taxon>
        <taxon>Onygenales</taxon>
        <taxon>Ascosphaeraceae</taxon>
        <taxon>Ascosphaera</taxon>
    </lineage>
</organism>
<feature type="transmembrane region" description="Helical" evidence="8">
    <location>
        <begin position="107"/>
        <end position="131"/>
    </location>
</feature>
<feature type="transmembrane region" description="Helical" evidence="8">
    <location>
        <begin position="454"/>
        <end position="475"/>
    </location>
</feature>
<keyword evidence="6 8" id="KW-0472">Membrane</keyword>
<dbReference type="InterPro" id="IPR005828">
    <property type="entry name" value="MFS_sugar_transport-like"/>
</dbReference>
<dbReference type="InterPro" id="IPR003663">
    <property type="entry name" value="Sugar/inositol_transpt"/>
</dbReference>
<protein>
    <submittedName>
        <fullName evidence="10">General alpha-glucoside permease</fullName>
    </submittedName>
</protein>
<dbReference type="OrthoDB" id="6612291at2759"/>
<dbReference type="PROSITE" id="PS50850">
    <property type="entry name" value="MFS"/>
    <property type="match status" value="1"/>
</dbReference>
<evidence type="ECO:0000256" key="5">
    <source>
        <dbReference type="ARBA" id="ARBA00022989"/>
    </source>
</evidence>
<feature type="transmembrane region" description="Helical" evidence="8">
    <location>
        <begin position="168"/>
        <end position="190"/>
    </location>
</feature>
<evidence type="ECO:0000313" key="10">
    <source>
        <dbReference type="EMBL" id="KZZ94072.1"/>
    </source>
</evidence>
<feature type="transmembrane region" description="Helical" evidence="8">
    <location>
        <begin position="422"/>
        <end position="442"/>
    </location>
</feature>
<dbReference type="InterPro" id="IPR036259">
    <property type="entry name" value="MFS_trans_sf"/>
</dbReference>
<evidence type="ECO:0000256" key="4">
    <source>
        <dbReference type="ARBA" id="ARBA00022692"/>
    </source>
</evidence>
<feature type="transmembrane region" description="Helical" evidence="8">
    <location>
        <begin position="61"/>
        <end position="81"/>
    </location>
</feature>
<dbReference type="NCBIfam" id="TIGR00879">
    <property type="entry name" value="SP"/>
    <property type="match status" value="1"/>
</dbReference>
<dbReference type="InterPro" id="IPR020846">
    <property type="entry name" value="MFS_dom"/>
</dbReference>
<comment type="similarity">
    <text evidence="2 7">Belongs to the major facilitator superfamily. Sugar transporter (TC 2.A.1.1) family.</text>
</comment>
<evidence type="ECO:0000256" key="2">
    <source>
        <dbReference type="ARBA" id="ARBA00010992"/>
    </source>
</evidence>
<dbReference type="GO" id="GO:0016020">
    <property type="term" value="C:membrane"/>
    <property type="evidence" value="ECO:0007669"/>
    <property type="project" value="UniProtKB-SubCell"/>
</dbReference>
<keyword evidence="4 8" id="KW-0812">Transmembrane</keyword>
<feature type="transmembrane region" description="Helical" evidence="8">
    <location>
        <begin position="487"/>
        <end position="504"/>
    </location>
</feature>
<dbReference type="Gene3D" id="1.20.1250.20">
    <property type="entry name" value="MFS general substrate transporter like domains"/>
    <property type="match status" value="1"/>
</dbReference>
<dbReference type="VEuPathDB" id="FungiDB:AAP_02165"/>
<name>A0A168ALF6_9EURO</name>
<dbReference type="EMBL" id="AZGZ01000007">
    <property type="protein sequence ID" value="KZZ94072.1"/>
    <property type="molecule type" value="Genomic_DNA"/>
</dbReference>
<sequence>MMKETNPNDEHYGEEIGQVLKPQGVMNDTIAAGGDNDSIALGAQIAVAKHKETGFFHALKLYPRAAGWAFFFSLGAIMASFDPQLITNLYSVHKFQQDFGYYYDGDYIISAAWQTGLSMGNPIGQVVGALFASFPMEWYGRKWTFLACVVTTTGLVFIQFFAPSLPVLLVGELLSGLVLGTYIVIAPTYASEVCPTPLRGVLTSYINLCFVIGQFIANGVTAGTQSRDDKWAYKIPFAIQWTWPAIIYCFIWWAPESPYYLVRKGKIEAAEEALQRLASPAVDVKPDLAMIIETDRIEQEIKAGTSIWDVFRGTNLRRTEIAIGVYTIQVLCGIYLVGYSTYFFEQAGLPDTQAFNMGIGFLGVGFVGTVCSWFVLPTFGRRTIYLNGLVMCTIILLIIGILDCVPNYKERKGVIWGQSALMLVWNFFYDLSVGPINFVIICETSAATLRGKTIATATAVQAVFGIVMTVAIPYMMNPDQGNMRGKLGFFFGGLSLLCLVWGWFRVPETKDRTFEELDIMFDMRLPTRQFKTFNAMEHQSRYKTV</sequence>
<dbReference type="InterPro" id="IPR050360">
    <property type="entry name" value="MFS_Sugar_Transporters"/>
</dbReference>
<reference evidence="10 11" key="1">
    <citation type="journal article" date="2016" name="Genome Biol. Evol.">
        <title>Divergent and convergent evolution of fungal pathogenicity.</title>
        <authorList>
            <person name="Shang Y."/>
            <person name="Xiao G."/>
            <person name="Zheng P."/>
            <person name="Cen K."/>
            <person name="Zhan S."/>
            <person name="Wang C."/>
        </authorList>
    </citation>
    <scope>NUCLEOTIDE SEQUENCE [LARGE SCALE GENOMIC DNA]</scope>
    <source>
        <strain evidence="10 11">ARSEF 7405</strain>
    </source>
</reference>
<dbReference type="SUPFAM" id="SSF103473">
    <property type="entry name" value="MFS general substrate transporter"/>
    <property type="match status" value="1"/>
</dbReference>
<feature type="transmembrane region" description="Helical" evidence="8">
    <location>
        <begin position="321"/>
        <end position="342"/>
    </location>
</feature>
<evidence type="ECO:0000256" key="1">
    <source>
        <dbReference type="ARBA" id="ARBA00004141"/>
    </source>
</evidence>
<feature type="transmembrane region" description="Helical" evidence="8">
    <location>
        <begin position="143"/>
        <end position="162"/>
    </location>
</feature>
<dbReference type="PANTHER" id="PTHR48022">
    <property type="entry name" value="PLASTIDIC GLUCOSE TRANSPORTER 4"/>
    <property type="match status" value="1"/>
</dbReference>
<keyword evidence="5 8" id="KW-1133">Transmembrane helix</keyword>
<proteinExistence type="inferred from homology"/>
<gene>
    <name evidence="10" type="ORF">AAP_02165</name>
</gene>
<comment type="caution">
    <text evidence="10">The sequence shown here is derived from an EMBL/GenBank/DDBJ whole genome shotgun (WGS) entry which is preliminary data.</text>
</comment>
<feature type="domain" description="Major facilitator superfamily (MFS) profile" evidence="9">
    <location>
        <begin position="68"/>
        <end position="510"/>
    </location>
</feature>
<dbReference type="AlphaFoldDB" id="A0A168ALF6"/>
<dbReference type="GO" id="GO:0005351">
    <property type="term" value="F:carbohydrate:proton symporter activity"/>
    <property type="evidence" value="ECO:0007669"/>
    <property type="project" value="TreeGrafter"/>
</dbReference>
<feature type="transmembrane region" description="Helical" evidence="8">
    <location>
        <begin position="383"/>
        <end position="402"/>
    </location>
</feature>
<comment type="subcellular location">
    <subcellularLocation>
        <location evidence="1">Membrane</location>
        <topology evidence="1">Multi-pass membrane protein</topology>
    </subcellularLocation>
</comment>
<evidence type="ECO:0000256" key="3">
    <source>
        <dbReference type="ARBA" id="ARBA00022448"/>
    </source>
</evidence>
<keyword evidence="11" id="KW-1185">Reference proteome</keyword>
<dbReference type="PROSITE" id="PS00216">
    <property type="entry name" value="SUGAR_TRANSPORT_1"/>
    <property type="match status" value="1"/>
</dbReference>
<dbReference type="Proteomes" id="UP000242877">
    <property type="component" value="Unassembled WGS sequence"/>
</dbReference>
<dbReference type="Pfam" id="PF00083">
    <property type="entry name" value="Sugar_tr"/>
    <property type="match status" value="1"/>
</dbReference>
<accession>A0A168ALF6</accession>
<feature type="transmembrane region" description="Helical" evidence="8">
    <location>
        <begin position="235"/>
        <end position="254"/>
    </location>
</feature>
<dbReference type="PANTHER" id="PTHR48022:SF83">
    <property type="entry name" value="MAJOR FACILITATOR SUPERFAMILY (MFS) PROFILE DOMAIN-CONTAINING PROTEIN"/>
    <property type="match status" value="1"/>
</dbReference>
<keyword evidence="3 7" id="KW-0813">Transport</keyword>
<feature type="transmembrane region" description="Helical" evidence="8">
    <location>
        <begin position="354"/>
        <end position="376"/>
    </location>
</feature>